<organism evidence="1 2">
    <name type="scientific">Trapa incisa</name>
    <dbReference type="NCBI Taxonomy" id="236973"/>
    <lineage>
        <taxon>Eukaryota</taxon>
        <taxon>Viridiplantae</taxon>
        <taxon>Streptophyta</taxon>
        <taxon>Embryophyta</taxon>
        <taxon>Tracheophyta</taxon>
        <taxon>Spermatophyta</taxon>
        <taxon>Magnoliopsida</taxon>
        <taxon>eudicotyledons</taxon>
        <taxon>Gunneridae</taxon>
        <taxon>Pentapetalae</taxon>
        <taxon>rosids</taxon>
        <taxon>malvids</taxon>
        <taxon>Myrtales</taxon>
        <taxon>Lythraceae</taxon>
        <taxon>Trapa</taxon>
    </lineage>
</organism>
<proteinExistence type="predicted"/>
<dbReference type="EMBL" id="JAXIOK010000024">
    <property type="protein sequence ID" value="KAK4740913.1"/>
    <property type="molecule type" value="Genomic_DNA"/>
</dbReference>
<gene>
    <name evidence="1" type="ORF">SAY87_024501</name>
</gene>
<evidence type="ECO:0000313" key="1">
    <source>
        <dbReference type="EMBL" id="KAK4740913.1"/>
    </source>
</evidence>
<protein>
    <submittedName>
        <fullName evidence="1">Uncharacterized protein</fullName>
    </submittedName>
</protein>
<keyword evidence="2" id="KW-1185">Reference proteome</keyword>
<sequence>MGGCQCKVDVRITIVINRSLEELIEKLKKRKMAKGPDGKILCMLRVPQGDGGEDKDDDTVVLTREEIKEALRDPGAYFDEPGMTEKLRKLGFGENLLDRAVAEAEKRGCRVVD</sequence>
<reference evidence="1 2" key="1">
    <citation type="journal article" date="2023" name="Hortic Res">
        <title>Pangenome of water caltrop reveals structural variations and asymmetric subgenome divergence after allopolyploidization.</title>
        <authorList>
            <person name="Zhang X."/>
            <person name="Chen Y."/>
            <person name="Wang L."/>
            <person name="Yuan Y."/>
            <person name="Fang M."/>
            <person name="Shi L."/>
            <person name="Lu R."/>
            <person name="Comes H.P."/>
            <person name="Ma Y."/>
            <person name="Chen Y."/>
            <person name="Huang G."/>
            <person name="Zhou Y."/>
            <person name="Zheng Z."/>
            <person name="Qiu Y."/>
        </authorList>
    </citation>
    <scope>NUCLEOTIDE SEQUENCE [LARGE SCALE GENOMIC DNA]</scope>
    <source>
        <tissue evidence="1">Roots</tissue>
    </source>
</reference>
<dbReference type="AlphaFoldDB" id="A0AAN7GJZ7"/>
<comment type="caution">
    <text evidence="1">The sequence shown here is derived from an EMBL/GenBank/DDBJ whole genome shotgun (WGS) entry which is preliminary data.</text>
</comment>
<dbReference type="Proteomes" id="UP001345219">
    <property type="component" value="Chromosome 19"/>
</dbReference>
<name>A0AAN7GJZ7_9MYRT</name>
<evidence type="ECO:0000313" key="2">
    <source>
        <dbReference type="Proteomes" id="UP001345219"/>
    </source>
</evidence>
<accession>A0AAN7GJZ7</accession>